<proteinExistence type="predicted"/>
<dbReference type="Gene3D" id="2.10.70.10">
    <property type="entry name" value="Complement Module, domain 1"/>
    <property type="match status" value="1"/>
</dbReference>
<organism evidence="1 2">
    <name type="scientific">Actinia tenebrosa</name>
    <name type="common">Australian red waratah sea anemone</name>
    <dbReference type="NCBI Taxonomy" id="6105"/>
    <lineage>
        <taxon>Eukaryota</taxon>
        <taxon>Metazoa</taxon>
        <taxon>Cnidaria</taxon>
        <taxon>Anthozoa</taxon>
        <taxon>Hexacorallia</taxon>
        <taxon>Actiniaria</taxon>
        <taxon>Actiniidae</taxon>
        <taxon>Actinia</taxon>
    </lineage>
</organism>
<name>A0A6P8IYQ8_ACTTE</name>
<accession>A0A6P8IYQ8</accession>
<evidence type="ECO:0000313" key="1">
    <source>
        <dbReference type="Proteomes" id="UP000515163"/>
    </source>
</evidence>
<reference evidence="2" key="1">
    <citation type="submission" date="2025-08" db="UniProtKB">
        <authorList>
            <consortium name="RefSeq"/>
        </authorList>
    </citation>
    <scope>IDENTIFICATION</scope>
    <source>
        <tissue evidence="2">Tentacle</tissue>
    </source>
</reference>
<dbReference type="Proteomes" id="UP000515163">
    <property type="component" value="Unplaced"/>
</dbReference>
<keyword evidence="1" id="KW-1185">Reference proteome</keyword>
<dbReference type="InParanoid" id="A0A6P8IYQ8"/>
<sequence length="100" mass="11184">MQSTQNSNYINARNWLPEQKNYDIGSSITLICKPRFKPESKSSVMCNSLHASFCHLPSCKDMDECVVGVQDINSANCIAHVITMLNVATPLVHINECIDR</sequence>
<evidence type="ECO:0000313" key="2">
    <source>
        <dbReference type="RefSeq" id="XP_031572307.1"/>
    </source>
</evidence>
<dbReference type="GeneID" id="116306397"/>
<protein>
    <submittedName>
        <fullName evidence="2">Uncharacterized protein LOC116306397</fullName>
    </submittedName>
</protein>
<gene>
    <name evidence="2" type="primary">LOC116306397</name>
</gene>
<dbReference type="AlphaFoldDB" id="A0A6P8IYQ8"/>
<dbReference type="KEGG" id="aten:116306397"/>
<dbReference type="OrthoDB" id="10472284at2759"/>
<dbReference type="RefSeq" id="XP_031572307.1">
    <property type="nucleotide sequence ID" value="XM_031716447.1"/>
</dbReference>